<protein>
    <recommendedName>
        <fullName evidence="4">HTH luxR-type domain-containing protein</fullName>
    </recommendedName>
</protein>
<evidence type="ECO:0000256" key="1">
    <source>
        <dbReference type="ARBA" id="ARBA00023015"/>
    </source>
</evidence>
<keyword evidence="3" id="KW-0804">Transcription</keyword>
<evidence type="ECO:0000313" key="6">
    <source>
        <dbReference type="Proteomes" id="UP000249061"/>
    </source>
</evidence>
<dbReference type="InterPro" id="IPR000792">
    <property type="entry name" value="Tscrpt_reg_LuxR_C"/>
</dbReference>
<evidence type="ECO:0000259" key="4">
    <source>
        <dbReference type="PROSITE" id="PS50043"/>
    </source>
</evidence>
<dbReference type="PROSITE" id="PS00622">
    <property type="entry name" value="HTH_LUXR_1"/>
    <property type="match status" value="1"/>
</dbReference>
<sequence>MSGAIGVVEAAWRVDLDTQPWLEGILGASRADLDDGFGMWAALYDASSGAQVTFTEIAGLGMTVQQLEAMRTLIPTIPWDAVERTFINSSIGTLSELLGRQFLEALPMGQYVARKHGIHDALGINAQDVTGVGCVLGVPLSKRQRAARELRPRWKRLAAHVAAAFRLRKQLTRFDDAVIEPGGLVAHAEGDARELAVRTALRAAAVAIDRSRTSAARGDDQNLEQWKVMVDGRWSLVDHFDRDGRRYYVARRNTPSLGADGLTLRERQVASFAALGHANKLIAYELGLSTSTVATHLSSAARKLGGSSRVELIAKLRSGK</sequence>
<evidence type="ECO:0000256" key="2">
    <source>
        <dbReference type="ARBA" id="ARBA00023125"/>
    </source>
</evidence>
<keyword evidence="1" id="KW-0805">Transcription regulation</keyword>
<proteinExistence type="predicted"/>
<dbReference type="PANTHER" id="PTHR44688">
    <property type="entry name" value="DNA-BINDING TRANSCRIPTIONAL ACTIVATOR DEVR_DOSR"/>
    <property type="match status" value="1"/>
</dbReference>
<dbReference type="SUPFAM" id="SSF46894">
    <property type="entry name" value="C-terminal effector domain of the bipartite response regulators"/>
    <property type="match status" value="1"/>
</dbReference>
<gene>
    <name evidence="5" type="ORF">DI536_01910</name>
</gene>
<dbReference type="PRINTS" id="PR00038">
    <property type="entry name" value="HTHLUXR"/>
</dbReference>
<dbReference type="PANTHER" id="PTHR44688:SF16">
    <property type="entry name" value="DNA-BINDING TRANSCRIPTIONAL ACTIVATOR DEVR_DOSR"/>
    <property type="match status" value="1"/>
</dbReference>
<dbReference type="Proteomes" id="UP000249061">
    <property type="component" value="Unassembled WGS sequence"/>
</dbReference>
<dbReference type="Gene3D" id="1.10.10.10">
    <property type="entry name" value="Winged helix-like DNA-binding domain superfamily/Winged helix DNA-binding domain"/>
    <property type="match status" value="1"/>
</dbReference>
<evidence type="ECO:0000256" key="3">
    <source>
        <dbReference type="ARBA" id="ARBA00023163"/>
    </source>
</evidence>
<organism evidence="5 6">
    <name type="scientific">Archangium gephyra</name>
    <dbReference type="NCBI Taxonomy" id="48"/>
    <lineage>
        <taxon>Bacteria</taxon>
        <taxon>Pseudomonadati</taxon>
        <taxon>Myxococcota</taxon>
        <taxon>Myxococcia</taxon>
        <taxon>Myxococcales</taxon>
        <taxon>Cystobacterineae</taxon>
        <taxon>Archangiaceae</taxon>
        <taxon>Archangium</taxon>
    </lineage>
</organism>
<reference evidence="5 6" key="1">
    <citation type="submission" date="2017-08" db="EMBL/GenBank/DDBJ databases">
        <title>Infants hospitalized years apart are colonized by the same room-sourced microbial strains.</title>
        <authorList>
            <person name="Brooks B."/>
            <person name="Olm M.R."/>
            <person name="Firek B.A."/>
            <person name="Baker R."/>
            <person name="Thomas B.C."/>
            <person name="Morowitz M.J."/>
            <person name="Banfield J.F."/>
        </authorList>
    </citation>
    <scope>NUCLEOTIDE SEQUENCE [LARGE SCALE GENOMIC DNA]</scope>
    <source>
        <strain evidence="5">S2_003_000_R2_14</strain>
    </source>
</reference>
<feature type="domain" description="HTH luxR-type" evidence="4">
    <location>
        <begin position="255"/>
        <end position="320"/>
    </location>
</feature>
<accession>A0A2W5TSN0</accession>
<dbReference type="PROSITE" id="PS50043">
    <property type="entry name" value="HTH_LUXR_2"/>
    <property type="match status" value="1"/>
</dbReference>
<dbReference type="EMBL" id="QFQP01000001">
    <property type="protein sequence ID" value="PZR18660.1"/>
    <property type="molecule type" value="Genomic_DNA"/>
</dbReference>
<dbReference type="GO" id="GO:0003677">
    <property type="term" value="F:DNA binding"/>
    <property type="evidence" value="ECO:0007669"/>
    <property type="project" value="UniProtKB-KW"/>
</dbReference>
<dbReference type="InterPro" id="IPR016032">
    <property type="entry name" value="Sig_transdc_resp-reg_C-effctor"/>
</dbReference>
<name>A0A2W5TSN0_9BACT</name>
<dbReference type="Pfam" id="PF00196">
    <property type="entry name" value="GerE"/>
    <property type="match status" value="1"/>
</dbReference>
<evidence type="ECO:0000313" key="5">
    <source>
        <dbReference type="EMBL" id="PZR18660.1"/>
    </source>
</evidence>
<dbReference type="AlphaFoldDB" id="A0A2W5TSN0"/>
<dbReference type="SMART" id="SM00421">
    <property type="entry name" value="HTH_LUXR"/>
    <property type="match status" value="1"/>
</dbReference>
<dbReference type="GO" id="GO:0006355">
    <property type="term" value="P:regulation of DNA-templated transcription"/>
    <property type="evidence" value="ECO:0007669"/>
    <property type="project" value="InterPro"/>
</dbReference>
<dbReference type="CDD" id="cd06170">
    <property type="entry name" value="LuxR_C_like"/>
    <property type="match status" value="1"/>
</dbReference>
<comment type="caution">
    <text evidence="5">The sequence shown here is derived from an EMBL/GenBank/DDBJ whole genome shotgun (WGS) entry which is preliminary data.</text>
</comment>
<keyword evidence="2" id="KW-0238">DNA-binding</keyword>
<dbReference type="InterPro" id="IPR036388">
    <property type="entry name" value="WH-like_DNA-bd_sf"/>
</dbReference>